<dbReference type="EMBL" id="CAKOFQ010006941">
    <property type="protein sequence ID" value="CAH1983581.1"/>
    <property type="molecule type" value="Genomic_DNA"/>
</dbReference>
<evidence type="ECO:0000313" key="2">
    <source>
        <dbReference type="EMBL" id="CAH1983581.1"/>
    </source>
</evidence>
<protein>
    <recommendedName>
        <fullName evidence="1">MADF domain-containing protein</fullName>
    </recommendedName>
</protein>
<dbReference type="Pfam" id="PF10545">
    <property type="entry name" value="MADF_DNA_bdg"/>
    <property type="match status" value="1"/>
</dbReference>
<dbReference type="Proteomes" id="UP001152888">
    <property type="component" value="Unassembled WGS sequence"/>
</dbReference>
<evidence type="ECO:0000259" key="1">
    <source>
        <dbReference type="Pfam" id="PF10545"/>
    </source>
</evidence>
<proteinExistence type="predicted"/>
<dbReference type="InterPro" id="IPR006578">
    <property type="entry name" value="MADF-dom"/>
</dbReference>
<evidence type="ECO:0000313" key="3">
    <source>
        <dbReference type="Proteomes" id="UP001152888"/>
    </source>
</evidence>
<reference evidence="2" key="1">
    <citation type="submission" date="2022-03" db="EMBL/GenBank/DDBJ databases">
        <authorList>
            <person name="Sayadi A."/>
        </authorList>
    </citation>
    <scope>NUCLEOTIDE SEQUENCE</scope>
</reference>
<feature type="domain" description="MADF" evidence="1">
    <location>
        <begin position="32"/>
        <end position="75"/>
    </location>
</feature>
<dbReference type="AlphaFoldDB" id="A0A9P0KVZ6"/>
<keyword evidence="3" id="KW-1185">Reference proteome</keyword>
<accession>A0A9P0KVZ6</accession>
<dbReference type="OrthoDB" id="6147983at2759"/>
<name>A0A9P0KVZ6_ACAOB</name>
<organism evidence="2 3">
    <name type="scientific">Acanthoscelides obtectus</name>
    <name type="common">Bean weevil</name>
    <name type="synonym">Bruchus obtectus</name>
    <dbReference type="NCBI Taxonomy" id="200917"/>
    <lineage>
        <taxon>Eukaryota</taxon>
        <taxon>Metazoa</taxon>
        <taxon>Ecdysozoa</taxon>
        <taxon>Arthropoda</taxon>
        <taxon>Hexapoda</taxon>
        <taxon>Insecta</taxon>
        <taxon>Pterygota</taxon>
        <taxon>Neoptera</taxon>
        <taxon>Endopterygota</taxon>
        <taxon>Coleoptera</taxon>
        <taxon>Polyphaga</taxon>
        <taxon>Cucujiformia</taxon>
        <taxon>Chrysomeloidea</taxon>
        <taxon>Chrysomelidae</taxon>
        <taxon>Bruchinae</taxon>
        <taxon>Bruchini</taxon>
        <taxon>Acanthoscelides</taxon>
    </lineage>
</organism>
<gene>
    <name evidence="2" type="ORF">ACAOBT_LOCUS15618</name>
</gene>
<sequence>MNLQTFCVYMEPSYRSYAYSGSNAGPTLMGAIECKERWKNVRGRYTKYKNQSKLPSGSGAKHIKEYYLASHLRFLDSFVRSRPSKSNIKSTQEEA</sequence>
<comment type="caution">
    <text evidence="2">The sequence shown here is derived from an EMBL/GenBank/DDBJ whole genome shotgun (WGS) entry which is preliminary data.</text>
</comment>